<evidence type="ECO:0000313" key="2">
    <source>
        <dbReference type="EMBL" id="ROU08713.1"/>
    </source>
</evidence>
<dbReference type="RefSeq" id="WP_123652878.1">
    <property type="nucleotide sequence ID" value="NZ_CAXOJM010000061.1"/>
</dbReference>
<sequence>MDNSILQKSIIIIILVLWVIDEFRTKKQKYSDPAIEEADSREHHEWRYLRWGFRAIKVAATAYILVQLIQLLMR</sequence>
<proteinExistence type="predicted"/>
<organism evidence="2 3">
    <name type="scientific">Kluyvera ascorbata</name>
    <dbReference type="NCBI Taxonomy" id="51288"/>
    <lineage>
        <taxon>Bacteria</taxon>
        <taxon>Pseudomonadati</taxon>
        <taxon>Pseudomonadota</taxon>
        <taxon>Gammaproteobacteria</taxon>
        <taxon>Enterobacterales</taxon>
        <taxon>Enterobacteriaceae</taxon>
        <taxon>Kluyvera</taxon>
    </lineage>
</organism>
<keyword evidence="1" id="KW-0472">Membrane</keyword>
<dbReference type="EMBL" id="RHFN01000076">
    <property type="protein sequence ID" value="ROU08713.1"/>
    <property type="molecule type" value="Genomic_DNA"/>
</dbReference>
<keyword evidence="1" id="KW-1133">Transmembrane helix</keyword>
<evidence type="ECO:0000256" key="1">
    <source>
        <dbReference type="SAM" id="Phobius"/>
    </source>
</evidence>
<accession>A0A3N2RMM6</accession>
<dbReference type="AlphaFoldDB" id="A0A3N2RMM6"/>
<reference evidence="2 3" key="1">
    <citation type="submission" date="2018-10" db="EMBL/GenBank/DDBJ databases">
        <title>Horizontal transference of carbapenem resistance between Klebsiella pneumoniae and Kluyvera ascorbata during abdominal infection: a case report.</title>
        <authorList>
            <person name="Raro O.H.F."/>
            <person name="Lima-Morales D."/>
            <person name="Barth A.L."/>
            <person name="Paim T.G.S."/>
            <person name="Mott M.P."/>
            <person name="Riche C.V.W."/>
            <person name="Teixeira U.F."/>
            <person name="Waechter F."/>
            <person name="Dias C.A.G."/>
        </authorList>
    </citation>
    <scope>NUCLEOTIDE SEQUENCE [LARGE SCALE GENOMIC DNA]</scope>
    <source>
        <strain evidence="2 3">OT2</strain>
    </source>
</reference>
<name>A0A3N2RMM6_9ENTR</name>
<dbReference type="Proteomes" id="UP000268051">
    <property type="component" value="Unassembled WGS sequence"/>
</dbReference>
<evidence type="ECO:0000313" key="3">
    <source>
        <dbReference type="Proteomes" id="UP000268051"/>
    </source>
</evidence>
<gene>
    <name evidence="2" type="ORF">EB837_26105</name>
</gene>
<keyword evidence="1" id="KW-0812">Transmembrane</keyword>
<dbReference type="OrthoDB" id="6548832at2"/>
<feature type="transmembrane region" description="Helical" evidence="1">
    <location>
        <begin position="6"/>
        <end position="23"/>
    </location>
</feature>
<protein>
    <submittedName>
        <fullName evidence="2">Uncharacterized protein</fullName>
    </submittedName>
</protein>
<comment type="caution">
    <text evidence="2">The sequence shown here is derived from an EMBL/GenBank/DDBJ whole genome shotgun (WGS) entry which is preliminary data.</text>
</comment>
<feature type="transmembrane region" description="Helical" evidence="1">
    <location>
        <begin position="51"/>
        <end position="73"/>
    </location>
</feature>